<dbReference type="SMART" id="SM00382">
    <property type="entry name" value="AAA"/>
    <property type="match status" value="1"/>
</dbReference>
<feature type="domain" description="ABC transporter" evidence="10">
    <location>
        <begin position="358"/>
        <end position="585"/>
    </location>
</feature>
<evidence type="ECO:0000313" key="11">
    <source>
        <dbReference type="EMBL" id="WDM43955.1"/>
    </source>
</evidence>
<keyword evidence="5" id="KW-0547">Nucleotide-binding</keyword>
<dbReference type="InterPro" id="IPR003593">
    <property type="entry name" value="AAA+_ATPase"/>
</dbReference>
<keyword evidence="12" id="KW-1185">Reference proteome</keyword>
<dbReference type="Gene3D" id="3.40.50.300">
    <property type="entry name" value="P-loop containing nucleotide triphosphate hydrolases"/>
    <property type="match status" value="1"/>
</dbReference>
<evidence type="ECO:0000256" key="1">
    <source>
        <dbReference type="ARBA" id="ARBA00004651"/>
    </source>
</evidence>
<feature type="transmembrane region" description="Helical" evidence="9">
    <location>
        <begin position="63"/>
        <end position="84"/>
    </location>
</feature>
<gene>
    <name evidence="11" type="ORF">KV395_12190</name>
</gene>
<dbReference type="InterPro" id="IPR032823">
    <property type="entry name" value="BCA_ABC_TP_C"/>
</dbReference>
<evidence type="ECO:0000259" key="10">
    <source>
        <dbReference type="PROSITE" id="PS50893"/>
    </source>
</evidence>
<protein>
    <submittedName>
        <fullName evidence="11">ATP-binding cassette domain-containing protein</fullName>
    </submittedName>
</protein>
<dbReference type="InterPro" id="IPR051120">
    <property type="entry name" value="ABC_AA/LPS_Transport"/>
</dbReference>
<keyword evidence="3" id="KW-1003">Cell membrane</keyword>
<dbReference type="PROSITE" id="PS50893">
    <property type="entry name" value="ABC_TRANSPORTER_2"/>
    <property type="match status" value="1"/>
</dbReference>
<evidence type="ECO:0000256" key="6">
    <source>
        <dbReference type="ARBA" id="ARBA00022840"/>
    </source>
</evidence>
<dbReference type="CDD" id="cd06581">
    <property type="entry name" value="TM_PBP1_LivM_like"/>
    <property type="match status" value="1"/>
</dbReference>
<comment type="subcellular location">
    <subcellularLocation>
        <location evidence="1">Cell membrane</location>
        <topology evidence="1">Multi-pass membrane protein</topology>
    </subcellularLocation>
</comment>
<evidence type="ECO:0000256" key="9">
    <source>
        <dbReference type="SAM" id="Phobius"/>
    </source>
</evidence>
<dbReference type="GO" id="GO:0005524">
    <property type="term" value="F:ATP binding"/>
    <property type="evidence" value="ECO:0007669"/>
    <property type="project" value="UniProtKB-KW"/>
</dbReference>
<dbReference type="InterPro" id="IPR043428">
    <property type="entry name" value="LivM-like"/>
</dbReference>
<dbReference type="EMBL" id="CP078075">
    <property type="protein sequence ID" value="WDM43955.1"/>
    <property type="molecule type" value="Genomic_DNA"/>
</dbReference>
<dbReference type="PANTHER" id="PTHR45772">
    <property type="entry name" value="CONSERVED COMPONENT OF ABC TRANSPORTER FOR NATURAL AMINO ACIDS-RELATED"/>
    <property type="match status" value="1"/>
</dbReference>
<dbReference type="InterPro" id="IPR027417">
    <property type="entry name" value="P-loop_NTPase"/>
</dbReference>
<dbReference type="Proteomes" id="UP001215097">
    <property type="component" value="Chromosome"/>
</dbReference>
<feature type="transmembrane region" description="Helical" evidence="9">
    <location>
        <begin position="160"/>
        <end position="179"/>
    </location>
</feature>
<dbReference type="PANTHER" id="PTHR45772:SF1">
    <property type="entry name" value="ABC TRANSPORTER ATP-BINDING PROTEIN"/>
    <property type="match status" value="1"/>
</dbReference>
<dbReference type="Pfam" id="PF02653">
    <property type="entry name" value="BPD_transp_2"/>
    <property type="match status" value="1"/>
</dbReference>
<dbReference type="InterPro" id="IPR001851">
    <property type="entry name" value="ABC_transp_permease"/>
</dbReference>
<feature type="transmembrane region" description="Helical" evidence="9">
    <location>
        <begin position="120"/>
        <end position="140"/>
    </location>
</feature>
<feature type="transmembrane region" description="Helical" evidence="9">
    <location>
        <begin position="245"/>
        <end position="272"/>
    </location>
</feature>
<dbReference type="InterPro" id="IPR003439">
    <property type="entry name" value="ABC_transporter-like_ATP-bd"/>
</dbReference>
<feature type="transmembrane region" description="Helical" evidence="9">
    <location>
        <begin position="36"/>
        <end position="56"/>
    </location>
</feature>
<dbReference type="RefSeq" id="WP_282214091.1">
    <property type="nucleotide sequence ID" value="NZ_BAAAUN010000001.1"/>
</dbReference>
<feature type="transmembrane region" description="Helical" evidence="9">
    <location>
        <begin position="12"/>
        <end position="30"/>
    </location>
</feature>
<accession>A0ABY7XT62</accession>
<evidence type="ECO:0000256" key="5">
    <source>
        <dbReference type="ARBA" id="ARBA00022741"/>
    </source>
</evidence>
<evidence type="ECO:0000313" key="12">
    <source>
        <dbReference type="Proteomes" id="UP001215097"/>
    </source>
</evidence>
<reference evidence="11 12" key="1">
    <citation type="submission" date="2021-06" db="EMBL/GenBank/DDBJ databases">
        <title>Genome-based taxonomic framework of Microbacterium strains isolated from marine environment, the description of four new species and reclassification of four preexisting species.</title>
        <authorList>
            <person name="Lee S.D."/>
            <person name="Kim S.-M."/>
            <person name="Byeon Y.-S."/>
            <person name="Yang H.L."/>
            <person name="Kim I.S."/>
        </authorList>
    </citation>
    <scope>NUCLEOTIDE SEQUENCE [LARGE SCALE GENOMIC DNA]</scope>
    <source>
        <strain evidence="11 12">KACC 14465</strain>
    </source>
</reference>
<evidence type="ECO:0000256" key="8">
    <source>
        <dbReference type="ARBA" id="ARBA00023136"/>
    </source>
</evidence>
<keyword evidence="6 11" id="KW-0067">ATP-binding</keyword>
<proteinExistence type="predicted"/>
<sequence>MPLADRPWFRITWPFAIALAGIGAGAILSAALPGYFVFLAISAVIAAIAILGLGIVTGSAGMIALCQLTFAAVGAWIVSLLNVMQAPGGFIVWLVLGGIAAGLVGVLVGLPALRLRGVNLAVVTLGFAAAADVTLVQIQFPGSADGTAIERPTMFSNDRQFFFLSIVVLALCALGVFFLQRGRWGSSWKAVAFSERGTAAAGQSVQIAKLTAFAVSAALGGVAGGLLAGQVQLPFASSFTPLQSLALYVLAIMSGAHLIDMAIFGGILWVLVPELLKRWGIPQDWGFVVFGVLGVQALTSGTNLGQGIRNLFYRRADRRAANAKLTALPPDVGADAGAITTTTTATVDAAALEGAPVLSVDGLTVQFGALKALDDVSVVVPAASIMGLIGPNGAGKSTFVDAISGFLPKHGGRVLLGDRDLAGLSPTRRARLGLRRTFQQDRVPPALTIGAYVRFVARRRLAASDIDEVLEFFGCPPARARLSSVDVGTRRLVEVAANVVARPRLLILDEPAAGLSHDEHLALAARLRELPSRYGIALIIIEHDLDLVRSVCPTLTVLDFGRVLASGPQAEVLANPDVVKAYMGETELLK</sequence>
<evidence type="ECO:0000256" key="7">
    <source>
        <dbReference type="ARBA" id="ARBA00022989"/>
    </source>
</evidence>
<keyword evidence="4 9" id="KW-0812">Transmembrane</keyword>
<dbReference type="SUPFAM" id="SSF52540">
    <property type="entry name" value="P-loop containing nucleoside triphosphate hydrolases"/>
    <property type="match status" value="1"/>
</dbReference>
<feature type="transmembrane region" description="Helical" evidence="9">
    <location>
        <begin position="90"/>
        <end position="113"/>
    </location>
</feature>
<dbReference type="Pfam" id="PF00005">
    <property type="entry name" value="ABC_tran"/>
    <property type="match status" value="1"/>
</dbReference>
<keyword evidence="2" id="KW-0813">Transport</keyword>
<name>A0ABY7XT62_MICLT</name>
<dbReference type="Pfam" id="PF12399">
    <property type="entry name" value="BCA_ABC_TP_C"/>
    <property type="match status" value="1"/>
</dbReference>
<organism evidence="11 12">
    <name type="scientific">Microbacterium luteolum</name>
    <name type="common">Aureobacterium luteolum</name>
    <dbReference type="NCBI Taxonomy" id="69367"/>
    <lineage>
        <taxon>Bacteria</taxon>
        <taxon>Bacillati</taxon>
        <taxon>Actinomycetota</taxon>
        <taxon>Actinomycetes</taxon>
        <taxon>Micrococcales</taxon>
        <taxon>Microbacteriaceae</taxon>
        <taxon>Microbacterium</taxon>
    </lineage>
</organism>
<evidence type="ECO:0000256" key="2">
    <source>
        <dbReference type="ARBA" id="ARBA00022448"/>
    </source>
</evidence>
<keyword evidence="7 9" id="KW-1133">Transmembrane helix</keyword>
<keyword evidence="8 9" id="KW-0472">Membrane</keyword>
<evidence type="ECO:0000256" key="4">
    <source>
        <dbReference type="ARBA" id="ARBA00022692"/>
    </source>
</evidence>
<evidence type="ECO:0000256" key="3">
    <source>
        <dbReference type="ARBA" id="ARBA00022475"/>
    </source>
</evidence>
<feature type="transmembrane region" description="Helical" evidence="9">
    <location>
        <begin position="210"/>
        <end position="233"/>
    </location>
</feature>